<dbReference type="SMART" id="SM00181">
    <property type="entry name" value="EGF"/>
    <property type="match status" value="5"/>
</dbReference>
<dbReference type="Pfam" id="PF00052">
    <property type="entry name" value="Laminin_B"/>
    <property type="match status" value="1"/>
</dbReference>
<dbReference type="GO" id="GO:0048731">
    <property type="term" value="P:system development"/>
    <property type="evidence" value="ECO:0007669"/>
    <property type="project" value="UniProtKB-ARBA"/>
</dbReference>
<feature type="disulfide bond" evidence="10">
    <location>
        <begin position="307"/>
        <end position="316"/>
    </location>
</feature>
<dbReference type="Pfam" id="PF24973">
    <property type="entry name" value="EGF_LMN_ATRN"/>
    <property type="match status" value="2"/>
</dbReference>
<reference evidence="14" key="1">
    <citation type="submission" date="2021-04" db="EMBL/GenBank/DDBJ databases">
        <authorList>
            <person name="Tunstrom K."/>
        </authorList>
    </citation>
    <scope>NUCLEOTIDE SEQUENCE</scope>
</reference>
<evidence type="ECO:0000259" key="11">
    <source>
        <dbReference type="PROSITE" id="PS50027"/>
    </source>
</evidence>
<keyword evidence="2" id="KW-0964">Secreted</keyword>
<dbReference type="CDD" id="cd00055">
    <property type="entry name" value="EGF_Lam"/>
    <property type="match status" value="5"/>
</dbReference>
<evidence type="ECO:0000259" key="12">
    <source>
        <dbReference type="PROSITE" id="PS51115"/>
    </source>
</evidence>
<dbReference type="InterPro" id="IPR002049">
    <property type="entry name" value="LE_dom"/>
</dbReference>
<dbReference type="EMBL" id="CAJQZP010001459">
    <property type="protein sequence ID" value="CAG5048104.1"/>
    <property type="molecule type" value="Genomic_DNA"/>
</dbReference>
<evidence type="ECO:0000259" key="13">
    <source>
        <dbReference type="PROSITE" id="PS51117"/>
    </source>
</evidence>
<dbReference type="InterPro" id="IPR000742">
    <property type="entry name" value="EGF"/>
</dbReference>
<dbReference type="InterPro" id="IPR056863">
    <property type="entry name" value="LMN_ATRN_NET-like_EGF"/>
</dbReference>
<keyword evidence="15" id="KW-1185">Reference proteome</keyword>
<evidence type="ECO:0000256" key="4">
    <source>
        <dbReference type="ARBA" id="ARBA00022729"/>
    </source>
</evidence>
<keyword evidence="3" id="KW-0272">Extracellular matrix</keyword>
<evidence type="ECO:0000256" key="5">
    <source>
        <dbReference type="ARBA" id="ARBA00022737"/>
    </source>
</evidence>
<comment type="caution">
    <text evidence="10">Lacks conserved residue(s) required for the propagation of feature annotation.</text>
</comment>
<dbReference type="PROSITE" id="PS50027">
    <property type="entry name" value="EGF_LAM_2"/>
    <property type="match status" value="2"/>
</dbReference>
<feature type="domain" description="Laminin EGF-like" evidence="11">
    <location>
        <begin position="287"/>
        <end position="336"/>
    </location>
</feature>
<dbReference type="Proteomes" id="UP000691718">
    <property type="component" value="Unassembled WGS sequence"/>
</dbReference>
<dbReference type="OrthoDB" id="8545473at2759"/>
<dbReference type="InterPro" id="IPR008211">
    <property type="entry name" value="Laminin_N"/>
</dbReference>
<evidence type="ECO:0000256" key="1">
    <source>
        <dbReference type="ARBA" id="ARBA00004302"/>
    </source>
</evidence>
<evidence type="ECO:0000256" key="7">
    <source>
        <dbReference type="ARBA" id="ARBA00023157"/>
    </source>
</evidence>
<feature type="domain" description="Laminin N-terminal" evidence="13">
    <location>
        <begin position="1"/>
        <end position="157"/>
    </location>
</feature>
<evidence type="ECO:0000256" key="8">
    <source>
        <dbReference type="ARBA" id="ARBA00023180"/>
    </source>
</evidence>
<proteinExistence type="predicted"/>
<dbReference type="GO" id="GO:0009887">
    <property type="term" value="P:animal organ morphogenesis"/>
    <property type="evidence" value="ECO:0007669"/>
    <property type="project" value="TreeGrafter"/>
</dbReference>
<feature type="domain" description="Laminin EGF-like" evidence="11">
    <location>
        <begin position="564"/>
        <end position="609"/>
    </location>
</feature>
<gene>
    <name evidence="14" type="ORF">PAPOLLO_LOCUS24102</name>
</gene>
<sequence length="829" mass="89518">MELLHVIIKSGPSPRPLAWSLEISPSENNDDWRMVRAFGDRDHCRKLWDLRPERRRRKARGAKRTSRAEKLTCSTQFASPRPLENGEMHVAIGEGVSARRLRISFRAAHAAATRQQYYSVRELTIAARCLCHGHAKHCTVDAEGARCSCSHNTCGAHCQRCCTAGDWQPNLPCVPPNNDRADGCSCDQRGACAYDTGAVLCVNCTDNRAGPLCDRCLFGFYNALPDGPCIPCECDPEGSDGSCQWDKKHHRAKCNCNPGYTGDQCDACIEPLATFPSCSVQETTPACKCDPRGIVDPNRICEVVCECKPNVVGERCDTCASGHYGLNAELATGCRPCYCSHVTDSCTAEREPTRDMVLPLGDAWLISDWEAKETYEPSVDDQGKPFLISYEVEGWENYYWLTNTFNGEQLSAYGGEIRATLFWGVARGDTGGSPTVGPDVLLVSADGTRLTYSNTSHEIPGQLELVVSLLEGSWYSDLGDMASRSQLLDVLSDVRALMLRAYFHNDQDEVRLEGLEVRGAGSGVRERCACPMGYEGAHCQRCAWTHARLQRAPGTTPSFECVPCPCNMHASCRTVDGPCGPCQHNTTGLHCERCLPGHYGNPVQGSCKPCACPLYLPSNNFSPNCALASAEGDDFVCTQCPDGYTGDHCELCDVGYWGSPTTPGGSCQPCACGGAPCRADTGRCLVCPPHTEGARCDQCQEGYWFGGEGEQCVACACGRGALSGACDARTGRCACALGWAGRTCDICAQGYGDVAAGCPACRCGVAALDGACEPRSGACECAPGASPPHCDVCLPAHYALSDTGCLGKSLRMLRLAFFRLECLWLVYMF</sequence>
<keyword evidence="9 10" id="KW-0424">Laminin EGF-like domain</keyword>
<dbReference type="PANTHER" id="PTHR10574:SF445">
    <property type="entry name" value="LAMININ SUBUNIT ALPHA 3"/>
    <property type="match status" value="1"/>
</dbReference>
<keyword evidence="6" id="KW-0084">Basement membrane</keyword>
<accession>A0A8S3Y0E5</accession>
<evidence type="ECO:0000256" key="2">
    <source>
        <dbReference type="ARBA" id="ARBA00022525"/>
    </source>
</evidence>
<evidence type="ECO:0000256" key="6">
    <source>
        <dbReference type="ARBA" id="ARBA00022869"/>
    </source>
</evidence>
<dbReference type="FunFam" id="2.10.25.10:FF:000033">
    <property type="entry name" value="Laminin subunit alpha 2"/>
    <property type="match status" value="1"/>
</dbReference>
<organism evidence="14 15">
    <name type="scientific">Parnassius apollo</name>
    <name type="common">Apollo butterfly</name>
    <name type="synonym">Papilio apollo</name>
    <dbReference type="NCBI Taxonomy" id="110799"/>
    <lineage>
        <taxon>Eukaryota</taxon>
        <taxon>Metazoa</taxon>
        <taxon>Ecdysozoa</taxon>
        <taxon>Arthropoda</taxon>
        <taxon>Hexapoda</taxon>
        <taxon>Insecta</taxon>
        <taxon>Pterygota</taxon>
        <taxon>Neoptera</taxon>
        <taxon>Endopterygota</taxon>
        <taxon>Lepidoptera</taxon>
        <taxon>Glossata</taxon>
        <taxon>Ditrysia</taxon>
        <taxon>Papilionoidea</taxon>
        <taxon>Papilionidae</taxon>
        <taxon>Parnassiinae</taxon>
        <taxon>Parnassini</taxon>
        <taxon>Parnassius</taxon>
        <taxon>Parnassius</taxon>
    </lineage>
</organism>
<dbReference type="SMART" id="SM00281">
    <property type="entry name" value="LamB"/>
    <property type="match status" value="1"/>
</dbReference>
<comment type="subcellular location">
    <subcellularLocation>
        <location evidence="1">Secreted</location>
        <location evidence="1">Extracellular space</location>
        <location evidence="1">Extracellular matrix</location>
        <location evidence="1">Basement membrane</location>
    </subcellularLocation>
</comment>
<keyword evidence="5" id="KW-0677">Repeat</keyword>
<evidence type="ECO:0000256" key="9">
    <source>
        <dbReference type="ARBA" id="ARBA00023292"/>
    </source>
</evidence>
<keyword evidence="4" id="KW-0732">Signal</keyword>
<keyword evidence="7 10" id="KW-1015">Disulfide bond</keyword>
<keyword evidence="8" id="KW-0325">Glycoprotein</keyword>
<dbReference type="PROSITE" id="PS00022">
    <property type="entry name" value="EGF_1"/>
    <property type="match status" value="2"/>
</dbReference>
<comment type="caution">
    <text evidence="14">The sequence shown here is derived from an EMBL/GenBank/DDBJ whole genome shotgun (WGS) entry which is preliminary data.</text>
</comment>
<dbReference type="FunFam" id="2.10.25.10:FF:000188">
    <property type="entry name" value="Laminin subunit gamma 2"/>
    <property type="match status" value="1"/>
</dbReference>
<dbReference type="AlphaFoldDB" id="A0A8S3Y0E5"/>
<evidence type="ECO:0000256" key="10">
    <source>
        <dbReference type="PROSITE-ProRule" id="PRU00460"/>
    </source>
</evidence>
<name>A0A8S3Y0E5_PARAO</name>
<dbReference type="PANTHER" id="PTHR10574">
    <property type="entry name" value="NETRIN/LAMININ-RELATED"/>
    <property type="match status" value="1"/>
</dbReference>
<protein>
    <submittedName>
        <fullName evidence="14">(apollo) hypothetical protein</fullName>
    </submittedName>
</protein>
<dbReference type="GO" id="GO:0005604">
    <property type="term" value="C:basement membrane"/>
    <property type="evidence" value="ECO:0007669"/>
    <property type="project" value="UniProtKB-SubCell"/>
</dbReference>
<dbReference type="GO" id="GO:0009888">
    <property type="term" value="P:tissue development"/>
    <property type="evidence" value="ECO:0007669"/>
    <property type="project" value="TreeGrafter"/>
</dbReference>
<dbReference type="SMART" id="SM00180">
    <property type="entry name" value="EGF_Lam"/>
    <property type="match status" value="9"/>
</dbReference>
<dbReference type="PROSITE" id="PS01248">
    <property type="entry name" value="EGF_LAM_1"/>
    <property type="match status" value="4"/>
</dbReference>
<evidence type="ECO:0000256" key="3">
    <source>
        <dbReference type="ARBA" id="ARBA00022530"/>
    </source>
</evidence>
<dbReference type="PROSITE" id="PS51117">
    <property type="entry name" value="LAMININ_NTER"/>
    <property type="match status" value="1"/>
</dbReference>
<dbReference type="Pfam" id="PF00053">
    <property type="entry name" value="EGF_laminin"/>
    <property type="match status" value="6"/>
</dbReference>
<dbReference type="InterPro" id="IPR000034">
    <property type="entry name" value="Laminin_IV"/>
</dbReference>
<evidence type="ECO:0000313" key="15">
    <source>
        <dbReference type="Proteomes" id="UP000691718"/>
    </source>
</evidence>
<feature type="disulfide bond" evidence="10">
    <location>
        <begin position="582"/>
        <end position="591"/>
    </location>
</feature>
<evidence type="ECO:0000313" key="14">
    <source>
        <dbReference type="EMBL" id="CAG5048104.1"/>
    </source>
</evidence>
<dbReference type="InterPro" id="IPR050440">
    <property type="entry name" value="Laminin/Netrin_ECM"/>
</dbReference>
<feature type="domain" description="Laminin IV type A" evidence="12">
    <location>
        <begin position="359"/>
        <end position="536"/>
    </location>
</feature>
<dbReference type="PROSITE" id="PS51115">
    <property type="entry name" value="LAMININ_IVA"/>
    <property type="match status" value="1"/>
</dbReference>